<dbReference type="InterPro" id="IPR036259">
    <property type="entry name" value="MFS_trans_sf"/>
</dbReference>
<dbReference type="EMBL" id="JACHNU010000001">
    <property type="protein sequence ID" value="MBB4661133.1"/>
    <property type="molecule type" value="Genomic_DNA"/>
</dbReference>
<keyword evidence="5 7" id="KW-1133">Transmembrane helix</keyword>
<feature type="transmembrane region" description="Helical" evidence="7">
    <location>
        <begin position="156"/>
        <end position="178"/>
    </location>
</feature>
<dbReference type="PANTHER" id="PTHR42718">
    <property type="entry name" value="MAJOR FACILITATOR SUPERFAMILY MULTIDRUG TRANSPORTER MFSC"/>
    <property type="match status" value="1"/>
</dbReference>
<evidence type="ECO:0000256" key="1">
    <source>
        <dbReference type="ARBA" id="ARBA00004651"/>
    </source>
</evidence>
<feature type="transmembrane region" description="Helical" evidence="7">
    <location>
        <begin position="190"/>
        <end position="212"/>
    </location>
</feature>
<feature type="domain" description="Major facilitator superfamily (MFS) profile" evidence="8">
    <location>
        <begin position="3"/>
        <end position="461"/>
    </location>
</feature>
<protein>
    <submittedName>
        <fullName evidence="9">EmrB/QacA subfamily drug resistance transporter</fullName>
    </submittedName>
</protein>
<dbReference type="PROSITE" id="PS00216">
    <property type="entry name" value="SUGAR_TRANSPORT_1"/>
    <property type="match status" value="1"/>
</dbReference>
<feature type="transmembrane region" description="Helical" evidence="7">
    <location>
        <begin position="297"/>
        <end position="314"/>
    </location>
</feature>
<feature type="transmembrane region" description="Helical" evidence="7">
    <location>
        <begin position="94"/>
        <end position="117"/>
    </location>
</feature>
<evidence type="ECO:0000313" key="10">
    <source>
        <dbReference type="Proteomes" id="UP000585272"/>
    </source>
</evidence>
<feature type="transmembrane region" description="Helical" evidence="7">
    <location>
        <begin position="129"/>
        <end position="150"/>
    </location>
</feature>
<evidence type="ECO:0000256" key="5">
    <source>
        <dbReference type="ARBA" id="ARBA00022989"/>
    </source>
</evidence>
<dbReference type="PROSITE" id="PS50850">
    <property type="entry name" value="MFS"/>
    <property type="match status" value="1"/>
</dbReference>
<evidence type="ECO:0000256" key="7">
    <source>
        <dbReference type="SAM" id="Phobius"/>
    </source>
</evidence>
<accession>A0A840IA65</accession>
<evidence type="ECO:0000259" key="8">
    <source>
        <dbReference type="PROSITE" id="PS50850"/>
    </source>
</evidence>
<dbReference type="Gene3D" id="1.20.1720.10">
    <property type="entry name" value="Multidrug resistance protein D"/>
    <property type="match status" value="1"/>
</dbReference>
<reference evidence="9 10" key="1">
    <citation type="submission" date="2020-08" db="EMBL/GenBank/DDBJ databases">
        <title>Genomic Encyclopedia of Archaeal and Bacterial Type Strains, Phase II (KMG-II): from individual species to whole genera.</title>
        <authorList>
            <person name="Goeker M."/>
        </authorList>
    </citation>
    <scope>NUCLEOTIDE SEQUENCE [LARGE SCALE GENOMIC DNA]</scope>
    <source>
        <strain evidence="9 10">DSM 23288</strain>
    </source>
</reference>
<evidence type="ECO:0000256" key="3">
    <source>
        <dbReference type="ARBA" id="ARBA00022475"/>
    </source>
</evidence>
<comment type="caution">
    <text evidence="9">The sequence shown here is derived from an EMBL/GenBank/DDBJ whole genome shotgun (WGS) entry which is preliminary data.</text>
</comment>
<evidence type="ECO:0000256" key="2">
    <source>
        <dbReference type="ARBA" id="ARBA00022448"/>
    </source>
</evidence>
<sequence>MPALILLCAAQFMVILDITVVSIAMPSIQQDLGFAIADLQWVVTAYTLAFGGLLLLGGRAADLLGRRRVFLTGLTVFTGASLGAALAGSPTALLAARACQGVGAAMLSPAALSLVTTAFPDGPQRRRALAAWAAVAASGGAFGVLAGGLLTETLDWTAIFLVNVPIGIAVGIGALRLLPVGGGASPSARGPIDVAGALLATGGLVALIYGLVEAPGAGWGSLQTIGLLALAAAALTTFVAVEARVRQPLVTLSVFRRRPTTTALVLMVAGMGTILSTFFFLTLYLQHVLGHSALRSGLEFLPGALLLVLAAHAGGQLTARLGAKPVLAGGMTLAALGALLLSGVSPGGSYLADVLPGLLVLDLGVGLAASAIFIVGMSGVGDEEAGMVSGLLSTAHELGGALVLPVLSTIAVSGVGAATLDAASGLDPVLATKGFGDAFRAAAAIALAAALLALAALRRSDVATGTPHAFAH</sequence>
<keyword evidence="4 7" id="KW-0812">Transmembrane</keyword>
<keyword evidence="2" id="KW-0813">Transport</keyword>
<dbReference type="PANTHER" id="PTHR42718:SF46">
    <property type="entry name" value="BLR6921 PROTEIN"/>
    <property type="match status" value="1"/>
</dbReference>
<dbReference type="Pfam" id="PF07690">
    <property type="entry name" value="MFS_1"/>
    <property type="match status" value="1"/>
</dbReference>
<dbReference type="CDD" id="cd17321">
    <property type="entry name" value="MFS_MMR_MDR_like"/>
    <property type="match status" value="1"/>
</dbReference>
<feature type="transmembrane region" description="Helical" evidence="7">
    <location>
        <begin position="69"/>
        <end position="88"/>
    </location>
</feature>
<evidence type="ECO:0000256" key="4">
    <source>
        <dbReference type="ARBA" id="ARBA00022692"/>
    </source>
</evidence>
<keyword evidence="10" id="KW-1185">Reference proteome</keyword>
<keyword evidence="6 7" id="KW-0472">Membrane</keyword>
<feature type="transmembrane region" description="Helical" evidence="7">
    <location>
        <begin position="438"/>
        <end position="457"/>
    </location>
</feature>
<feature type="transmembrane region" description="Helical" evidence="7">
    <location>
        <begin position="218"/>
        <end position="241"/>
    </location>
</feature>
<feature type="transmembrane region" description="Helical" evidence="7">
    <location>
        <begin position="262"/>
        <end position="285"/>
    </location>
</feature>
<dbReference type="InterPro" id="IPR011701">
    <property type="entry name" value="MFS"/>
</dbReference>
<keyword evidence="3" id="KW-1003">Cell membrane</keyword>
<dbReference type="AlphaFoldDB" id="A0A840IA65"/>
<feature type="transmembrane region" description="Helical" evidence="7">
    <location>
        <begin position="398"/>
        <end position="418"/>
    </location>
</feature>
<gene>
    <name evidence="9" type="ORF">BDZ31_000706</name>
</gene>
<dbReference type="InterPro" id="IPR020846">
    <property type="entry name" value="MFS_dom"/>
</dbReference>
<comment type="subcellular location">
    <subcellularLocation>
        <location evidence="1">Cell membrane</location>
        <topology evidence="1">Multi-pass membrane protein</topology>
    </subcellularLocation>
</comment>
<feature type="transmembrane region" description="Helical" evidence="7">
    <location>
        <begin position="357"/>
        <end position="377"/>
    </location>
</feature>
<evidence type="ECO:0000256" key="6">
    <source>
        <dbReference type="ARBA" id="ARBA00023136"/>
    </source>
</evidence>
<dbReference type="GO" id="GO:0022857">
    <property type="term" value="F:transmembrane transporter activity"/>
    <property type="evidence" value="ECO:0007669"/>
    <property type="project" value="InterPro"/>
</dbReference>
<dbReference type="Gene3D" id="1.20.1250.20">
    <property type="entry name" value="MFS general substrate transporter like domains"/>
    <property type="match status" value="1"/>
</dbReference>
<feature type="transmembrane region" description="Helical" evidence="7">
    <location>
        <begin position="326"/>
        <end position="345"/>
    </location>
</feature>
<proteinExistence type="predicted"/>
<dbReference type="InterPro" id="IPR005829">
    <property type="entry name" value="Sugar_transporter_CS"/>
</dbReference>
<dbReference type="SUPFAM" id="SSF103473">
    <property type="entry name" value="MFS general substrate transporter"/>
    <property type="match status" value="1"/>
</dbReference>
<dbReference type="Proteomes" id="UP000585272">
    <property type="component" value="Unassembled WGS sequence"/>
</dbReference>
<organism evidence="9 10">
    <name type="scientific">Conexibacter arvalis</name>
    <dbReference type="NCBI Taxonomy" id="912552"/>
    <lineage>
        <taxon>Bacteria</taxon>
        <taxon>Bacillati</taxon>
        <taxon>Actinomycetota</taxon>
        <taxon>Thermoleophilia</taxon>
        <taxon>Solirubrobacterales</taxon>
        <taxon>Conexibacteraceae</taxon>
        <taxon>Conexibacter</taxon>
    </lineage>
</organism>
<dbReference type="GO" id="GO:0005886">
    <property type="term" value="C:plasma membrane"/>
    <property type="evidence" value="ECO:0007669"/>
    <property type="project" value="UniProtKB-SubCell"/>
</dbReference>
<dbReference type="RefSeq" id="WP_183339038.1">
    <property type="nucleotide sequence ID" value="NZ_JACHNU010000001.1"/>
</dbReference>
<name>A0A840IA65_9ACTN</name>
<feature type="transmembrane region" description="Helical" evidence="7">
    <location>
        <begin position="34"/>
        <end position="57"/>
    </location>
</feature>
<evidence type="ECO:0000313" key="9">
    <source>
        <dbReference type="EMBL" id="MBB4661133.1"/>
    </source>
</evidence>